<feature type="domain" description="Alpha-galactosidase NEW3" evidence="2">
    <location>
        <begin position="531"/>
        <end position="576"/>
    </location>
</feature>
<dbReference type="Pfam" id="PF02585">
    <property type="entry name" value="PIG-L"/>
    <property type="match status" value="1"/>
</dbReference>
<accession>A0A6J4M2J5</accession>
<name>A0A6J4M2J5_9SPHI</name>
<evidence type="ECO:0000256" key="1">
    <source>
        <dbReference type="SAM" id="SignalP"/>
    </source>
</evidence>
<dbReference type="SUPFAM" id="SSF52317">
    <property type="entry name" value="Class I glutamine amidotransferase-like"/>
    <property type="match status" value="1"/>
</dbReference>
<dbReference type="PANTHER" id="PTHR12993">
    <property type="entry name" value="N-ACETYLGLUCOSAMINYL-PHOSPHATIDYLINOSITOL DE-N-ACETYLASE-RELATED"/>
    <property type="match status" value="1"/>
</dbReference>
<organism evidence="3">
    <name type="scientific">uncultured Cytophagales bacterium</name>
    <dbReference type="NCBI Taxonomy" id="158755"/>
    <lineage>
        <taxon>Bacteria</taxon>
        <taxon>Pseudomonadati</taxon>
        <taxon>Bacteroidota</taxon>
        <taxon>Sphingobacteriia</taxon>
        <taxon>Sphingobacteriales</taxon>
        <taxon>environmental samples</taxon>
    </lineage>
</organism>
<evidence type="ECO:0000313" key="3">
    <source>
        <dbReference type="EMBL" id="CAA9344465.1"/>
    </source>
</evidence>
<dbReference type="AlphaFoldDB" id="A0A6J4M2J5"/>
<sequence>MKQLDCRLLVLLFCVLSRLSLPAQPLRTYPAGDLKLALKKLNVVGTALYMAAHPDDENTAMLAYLAKDRLVRAAYLSVTRGDGGQNLIGPEQAELLGLIRTHELLQARRHDGAEQFFTRANDFGFSKTTEEALKVWEHEKVLGDAVWTIRNLRPDVIITRFPPDSRAGHGHHSASAVLAEEAYAAAADPRRFPEQLKFVQPWQVKRVVWNAYNPGFTNTPPEGPNVLPVQIGGYSPLLGKSYTEIAGESRSMHKSQGFGSGRARGLRTDYLKHTVGEPARNDLFDDVDLTWKRVKGAEALSMTLQEAYSQFNAENPAASLPLLLQAYAQMEKLGGDPYVQVKKGELTDLIVACAGLWYEINAAGYAATPGSTVKTFANVVKRSDFPVQLDDIKVLNTAKDTTIRLELKNNDLLNLPVTVALPAALEVTQPYWLVNPPSKGMYRVDDLGLIGKPEKEPQLTAEFRFRIGGVPFTLRSPVQYKWVDQVAGELYRPFEVRPAVMVNMTEKVYMFPTNEGKDVPVLLKAGKDDARGEVSLQLPKGWKAEPASVPFTLAKAEEEKRVLFKVTPPNNASEAVIKAVVKTTDGNALTRGILTIDHAHIPRQTLFPAAEVRAVRLDVKTGGKNIAYLMGAGDEVPAALRQIGYSVTMLEEEDLKGEPVLLDKFDAIVLGVRAFNTRNSLRFYNQTLFKYAENGGVVVVQYTVSRPLVTEQLGPYPFELSRDRVTVEEAPVTFREPGHQVFNRPNQITPKDFEGWVQERGLYFAQKWDAKYLALLSSTDPGEKPQDGGLLVAPHGQGKFVYTGYAFFRQLPAGVPGAYRLFANLLAK</sequence>
<dbReference type="InterPro" id="IPR018905">
    <property type="entry name" value="A-galactase_NEW3"/>
</dbReference>
<protein>
    <recommendedName>
        <fullName evidence="2">Alpha-galactosidase NEW3 domain-containing protein</fullName>
    </recommendedName>
</protein>
<dbReference type="Pfam" id="PF10633">
    <property type="entry name" value="NPCBM_assoc"/>
    <property type="match status" value="1"/>
</dbReference>
<dbReference type="Gene3D" id="3.40.50.10320">
    <property type="entry name" value="LmbE-like"/>
    <property type="match status" value="1"/>
</dbReference>
<dbReference type="GO" id="GO:0016811">
    <property type="term" value="F:hydrolase activity, acting on carbon-nitrogen (but not peptide) bonds, in linear amides"/>
    <property type="evidence" value="ECO:0007669"/>
    <property type="project" value="TreeGrafter"/>
</dbReference>
<dbReference type="InterPro" id="IPR024078">
    <property type="entry name" value="LmbE-like_dom_sf"/>
</dbReference>
<gene>
    <name evidence="3" type="ORF">AVDCRST_MAG56-8096</name>
</gene>
<feature type="signal peptide" evidence="1">
    <location>
        <begin position="1"/>
        <end position="23"/>
    </location>
</feature>
<feature type="chain" id="PRO_5026705892" description="Alpha-galactosidase NEW3 domain-containing protein" evidence="1">
    <location>
        <begin position="24"/>
        <end position="828"/>
    </location>
</feature>
<dbReference type="SUPFAM" id="SSF102588">
    <property type="entry name" value="LmbE-like"/>
    <property type="match status" value="1"/>
</dbReference>
<dbReference type="EMBL" id="CADCTQ010000679">
    <property type="protein sequence ID" value="CAA9344465.1"/>
    <property type="molecule type" value="Genomic_DNA"/>
</dbReference>
<dbReference type="InterPro" id="IPR003737">
    <property type="entry name" value="GlcNAc_PI_deacetylase-related"/>
</dbReference>
<dbReference type="PANTHER" id="PTHR12993:SF26">
    <property type="entry name" value="1D-MYO-INOSITOL 2-ACETAMIDO-2-DEOXY-ALPHA-D-GLUCOPYRANOSIDE DEACETYLASE"/>
    <property type="match status" value="1"/>
</dbReference>
<dbReference type="InterPro" id="IPR029062">
    <property type="entry name" value="Class_I_gatase-like"/>
</dbReference>
<reference evidence="3" key="1">
    <citation type="submission" date="2020-02" db="EMBL/GenBank/DDBJ databases">
        <authorList>
            <person name="Meier V. D."/>
        </authorList>
    </citation>
    <scope>NUCLEOTIDE SEQUENCE</scope>
    <source>
        <strain evidence="3">AVDCRST_MAG56</strain>
    </source>
</reference>
<proteinExistence type="predicted"/>
<evidence type="ECO:0000259" key="2">
    <source>
        <dbReference type="Pfam" id="PF10633"/>
    </source>
</evidence>
<keyword evidence="1" id="KW-0732">Signal</keyword>